<evidence type="ECO:0000313" key="4">
    <source>
        <dbReference type="EMBL" id="KAK6617772.1"/>
    </source>
</evidence>
<dbReference type="EMBL" id="JAWJWE010000043">
    <property type="protein sequence ID" value="KAK6617772.1"/>
    <property type="molecule type" value="Genomic_DNA"/>
</dbReference>
<protein>
    <recommendedName>
        <fullName evidence="3">Single domain-containing protein</fullName>
    </recommendedName>
</protein>
<keyword evidence="2" id="KW-0964">Secreted</keyword>
<evidence type="ECO:0000256" key="2">
    <source>
        <dbReference type="ARBA" id="ARBA00022525"/>
    </source>
</evidence>
<evidence type="ECO:0000259" key="3">
    <source>
        <dbReference type="SMART" id="SM01318"/>
    </source>
</evidence>
<evidence type="ECO:0000256" key="1">
    <source>
        <dbReference type="ARBA" id="ARBA00004613"/>
    </source>
</evidence>
<gene>
    <name evidence="4" type="ORF">RUM43_014000</name>
</gene>
<comment type="caution">
    <text evidence="4">The sequence shown here is derived from an EMBL/GenBank/DDBJ whole genome shotgun (WGS) entry which is preliminary data.</text>
</comment>
<dbReference type="Pfam" id="PF15430">
    <property type="entry name" value="SVWC"/>
    <property type="match status" value="1"/>
</dbReference>
<dbReference type="GO" id="GO:0005576">
    <property type="term" value="C:extracellular region"/>
    <property type="evidence" value="ECO:0007669"/>
    <property type="project" value="UniProtKB-SubCell"/>
</dbReference>
<reference evidence="4 5" key="1">
    <citation type="submission" date="2023-10" db="EMBL/GenBank/DDBJ databases">
        <title>Genomes of two closely related lineages of the louse Polyplax serrata with different host specificities.</title>
        <authorList>
            <person name="Martinu J."/>
            <person name="Tarabai H."/>
            <person name="Stefka J."/>
            <person name="Hypsa V."/>
        </authorList>
    </citation>
    <scope>NUCLEOTIDE SEQUENCE [LARGE SCALE GENOMIC DNA]</scope>
    <source>
        <strain evidence="4">HR10_N</strain>
    </source>
</reference>
<sequence length="142" mass="15874">MAALNLIEPISRKAATMRSVCFIIVCVLVQGLESAILYEDQVEIAGHEGQCYDKERITFYNEGDVMRVEETDCTQKNCLGYNSGTGKIRIQILTCPTVQAGPGCIVVQNKTLPYPGCCPQIIEDQSFDQRLLYCQSERQKSE</sequence>
<dbReference type="Proteomes" id="UP001372834">
    <property type="component" value="Unassembled WGS sequence"/>
</dbReference>
<dbReference type="SMART" id="SM01318">
    <property type="entry name" value="SVWC"/>
    <property type="match status" value="1"/>
</dbReference>
<feature type="domain" description="Single" evidence="3">
    <location>
        <begin position="51"/>
        <end position="124"/>
    </location>
</feature>
<comment type="subcellular location">
    <subcellularLocation>
        <location evidence="1">Secreted</location>
    </subcellularLocation>
</comment>
<name>A0AAN8PSY2_POLSC</name>
<evidence type="ECO:0000313" key="5">
    <source>
        <dbReference type="Proteomes" id="UP001372834"/>
    </source>
</evidence>
<proteinExistence type="predicted"/>
<organism evidence="4 5">
    <name type="scientific">Polyplax serrata</name>
    <name type="common">Common mouse louse</name>
    <dbReference type="NCBI Taxonomy" id="468196"/>
    <lineage>
        <taxon>Eukaryota</taxon>
        <taxon>Metazoa</taxon>
        <taxon>Ecdysozoa</taxon>
        <taxon>Arthropoda</taxon>
        <taxon>Hexapoda</taxon>
        <taxon>Insecta</taxon>
        <taxon>Pterygota</taxon>
        <taxon>Neoptera</taxon>
        <taxon>Paraneoptera</taxon>
        <taxon>Psocodea</taxon>
        <taxon>Troctomorpha</taxon>
        <taxon>Phthiraptera</taxon>
        <taxon>Anoplura</taxon>
        <taxon>Polyplacidae</taxon>
        <taxon>Polyplax</taxon>
    </lineage>
</organism>
<dbReference type="InterPro" id="IPR029277">
    <property type="entry name" value="SVWC_dom"/>
</dbReference>
<accession>A0AAN8PSY2</accession>
<dbReference type="AlphaFoldDB" id="A0AAN8PSY2"/>